<reference evidence="3 4" key="1">
    <citation type="journal article" date="2018" name="Sci. Adv.">
        <title>Multi-heme cytochromes provide a pathway for survival in energy-limited environments.</title>
        <authorList>
            <person name="Deng X."/>
            <person name="Dohmae N."/>
            <person name="Nealson K.H."/>
            <person name="Hashimoto K."/>
            <person name="Okamoto A."/>
        </authorList>
    </citation>
    <scope>NUCLEOTIDE SEQUENCE [LARGE SCALE GENOMIC DNA]</scope>
    <source>
        <strain evidence="3 4">IS5</strain>
    </source>
</reference>
<evidence type="ECO:0000256" key="2">
    <source>
        <dbReference type="SAM" id="Phobius"/>
    </source>
</evidence>
<protein>
    <recommendedName>
        <fullName evidence="5">FeoB-associated Cys-rich membrane protein</fullName>
    </recommendedName>
</protein>
<gene>
    <name evidence="3" type="ORF">DFE_2833</name>
</gene>
<feature type="transmembrane region" description="Helical" evidence="2">
    <location>
        <begin position="6"/>
        <end position="22"/>
    </location>
</feature>
<feature type="region of interest" description="Disordered" evidence="1">
    <location>
        <begin position="45"/>
        <end position="66"/>
    </location>
</feature>
<accession>A0A2Z6B212</accession>
<keyword evidence="2" id="KW-0812">Transmembrane</keyword>
<sequence length="66" mass="6808">MTGTIDLSLVLAIVAVAAIYLIRRHLRNKKTGNLGCGCGGDTSCSGCGQASTCTDPHKSDDLPMAK</sequence>
<keyword evidence="2" id="KW-0472">Membrane</keyword>
<dbReference type="RefSeq" id="WP_126380593.1">
    <property type="nucleotide sequence ID" value="NZ_AP017378.1"/>
</dbReference>
<keyword evidence="2" id="KW-1133">Transmembrane helix</keyword>
<keyword evidence="4" id="KW-1185">Reference proteome</keyword>
<name>A0A2Z6B212_9BACT</name>
<feature type="compositionally biased region" description="Basic and acidic residues" evidence="1">
    <location>
        <begin position="55"/>
        <end position="66"/>
    </location>
</feature>
<evidence type="ECO:0000256" key="1">
    <source>
        <dbReference type="SAM" id="MobiDB-lite"/>
    </source>
</evidence>
<evidence type="ECO:0008006" key="5">
    <source>
        <dbReference type="Google" id="ProtNLM"/>
    </source>
</evidence>
<dbReference type="KEGG" id="dfl:DFE_2833"/>
<dbReference type="Pfam" id="PF12669">
    <property type="entry name" value="FeoB_associated"/>
    <property type="match status" value="1"/>
</dbReference>
<dbReference type="AlphaFoldDB" id="A0A2Z6B212"/>
<organism evidence="3 4">
    <name type="scientific">Desulfovibrio ferrophilus</name>
    <dbReference type="NCBI Taxonomy" id="241368"/>
    <lineage>
        <taxon>Bacteria</taxon>
        <taxon>Pseudomonadati</taxon>
        <taxon>Thermodesulfobacteriota</taxon>
        <taxon>Desulfovibrionia</taxon>
        <taxon>Desulfovibrionales</taxon>
        <taxon>Desulfovibrionaceae</taxon>
        <taxon>Desulfovibrio</taxon>
    </lineage>
</organism>
<dbReference type="EMBL" id="AP017378">
    <property type="protein sequence ID" value="BBD09559.1"/>
    <property type="molecule type" value="Genomic_DNA"/>
</dbReference>
<evidence type="ECO:0000313" key="4">
    <source>
        <dbReference type="Proteomes" id="UP000269883"/>
    </source>
</evidence>
<dbReference type="Proteomes" id="UP000269883">
    <property type="component" value="Chromosome"/>
</dbReference>
<evidence type="ECO:0000313" key="3">
    <source>
        <dbReference type="EMBL" id="BBD09559.1"/>
    </source>
</evidence>
<proteinExistence type="predicted"/>